<comment type="similarity">
    <text evidence="2">Belongs to the peptidase M14 family.</text>
</comment>
<evidence type="ECO:0000256" key="2">
    <source>
        <dbReference type="PROSITE-ProRule" id="PRU01379"/>
    </source>
</evidence>
<dbReference type="EMBL" id="JAMFLZ010000001">
    <property type="protein sequence ID" value="MCL6293994.1"/>
    <property type="molecule type" value="Genomic_DNA"/>
</dbReference>
<evidence type="ECO:0000256" key="1">
    <source>
        <dbReference type="ARBA" id="ARBA00001947"/>
    </source>
</evidence>
<accession>A0ABT0QAS3</accession>
<comment type="cofactor">
    <cofactor evidence="1">
        <name>Zn(2+)</name>
        <dbReference type="ChEBI" id="CHEBI:29105"/>
    </cofactor>
</comment>
<dbReference type="PROSITE" id="PS52035">
    <property type="entry name" value="PEPTIDASE_M14"/>
    <property type="match status" value="1"/>
</dbReference>
<proteinExistence type="inferred from homology"/>
<dbReference type="Gene3D" id="3.40.630.10">
    <property type="entry name" value="Zn peptidases"/>
    <property type="match status" value="1"/>
</dbReference>
<dbReference type="SUPFAM" id="SSF53187">
    <property type="entry name" value="Zn-dependent exopeptidases"/>
    <property type="match status" value="1"/>
</dbReference>
<dbReference type="PANTHER" id="PTHR12756:SF11">
    <property type="entry name" value="CYTOSOLIC CARBOXYPEPTIDASE 1"/>
    <property type="match status" value="1"/>
</dbReference>
<dbReference type="RefSeq" id="WP_249972002.1">
    <property type="nucleotide sequence ID" value="NZ_JAMFLZ010000001.1"/>
</dbReference>
<reference evidence="4" key="1">
    <citation type="submission" date="2022-05" db="EMBL/GenBank/DDBJ databases">
        <authorList>
            <person name="Park J.-S."/>
        </authorList>
    </citation>
    <scope>NUCLEOTIDE SEQUENCE</scope>
    <source>
        <strain evidence="4">2012CJ34-3</strain>
    </source>
</reference>
<dbReference type="InterPro" id="IPR000834">
    <property type="entry name" value="Peptidase_M14"/>
</dbReference>
<sequence length="384" mass="44283">MKLFQFIFCLVVISSILSCNKKVSEDAIFYTDFDGSKLTKVEKTGANKYTAYISPAFEPVNKSPWFAFGISSKISKQIELKLNYGKYKHRYIPKLSIDKKNWEKIDSQKIKIDTSTGIATLKLNVSPQKLYVAAQEIESSEDTYLWMNQLLIKHPKINKIVAGKTVLNKNNYALEVDNDSIVNTIVLIARQHPPEVPGGTIAFKAFYEKLLSNYKTANTFRSKFNIYTFPLLNPDGADMGNWRHNANGVDLNRDWVDFTQPETQMVDKYLTYKTSQGKKIRFALDFHTSYSGPYLLILDSINEAKRNKVIPNWIPRIENNSTFKVEARRRAQSLPYCYNYFFNKFGCEAVTYEEGDEVDRDLIIKRAQVYAHEFMATLNKSNNF</sequence>
<dbReference type="SMART" id="SM00631">
    <property type="entry name" value="Zn_pept"/>
    <property type="match status" value="1"/>
</dbReference>
<dbReference type="InterPro" id="IPR050821">
    <property type="entry name" value="Cytosolic_carboxypeptidase"/>
</dbReference>
<dbReference type="Pfam" id="PF00246">
    <property type="entry name" value="Peptidase_M14"/>
    <property type="match status" value="1"/>
</dbReference>
<gene>
    <name evidence="4" type="ORF">M3P09_03255</name>
</gene>
<keyword evidence="5" id="KW-1185">Reference proteome</keyword>
<comment type="caution">
    <text evidence="4">The sequence shown here is derived from an EMBL/GenBank/DDBJ whole genome shotgun (WGS) entry which is preliminary data.</text>
</comment>
<dbReference type="PANTHER" id="PTHR12756">
    <property type="entry name" value="CYTOSOLIC CARBOXYPEPTIDASE"/>
    <property type="match status" value="1"/>
</dbReference>
<organism evidence="4 5">
    <name type="scientific">Jejuia spongiicola</name>
    <dbReference type="NCBI Taxonomy" id="2942207"/>
    <lineage>
        <taxon>Bacteria</taxon>
        <taxon>Pseudomonadati</taxon>
        <taxon>Bacteroidota</taxon>
        <taxon>Flavobacteriia</taxon>
        <taxon>Flavobacteriales</taxon>
        <taxon>Flavobacteriaceae</taxon>
        <taxon>Jejuia</taxon>
    </lineage>
</organism>
<evidence type="ECO:0000259" key="3">
    <source>
        <dbReference type="PROSITE" id="PS52035"/>
    </source>
</evidence>
<evidence type="ECO:0000313" key="4">
    <source>
        <dbReference type="EMBL" id="MCL6293994.1"/>
    </source>
</evidence>
<protein>
    <submittedName>
        <fullName evidence="4">M14 family metallopeptidase</fullName>
    </submittedName>
</protein>
<feature type="domain" description="Peptidase M14" evidence="3">
    <location>
        <begin position="136"/>
        <end position="381"/>
    </location>
</feature>
<evidence type="ECO:0000313" key="5">
    <source>
        <dbReference type="Proteomes" id="UP001165381"/>
    </source>
</evidence>
<dbReference type="PROSITE" id="PS51257">
    <property type="entry name" value="PROKAR_LIPOPROTEIN"/>
    <property type="match status" value="1"/>
</dbReference>
<dbReference type="Proteomes" id="UP001165381">
    <property type="component" value="Unassembled WGS sequence"/>
</dbReference>
<dbReference type="CDD" id="cd06237">
    <property type="entry name" value="M14_Nna1-like"/>
    <property type="match status" value="1"/>
</dbReference>
<name>A0ABT0QAS3_9FLAO</name>
<feature type="active site" description="Proton donor/acceptor" evidence="2">
    <location>
        <position position="353"/>
    </location>
</feature>